<dbReference type="PANTHER" id="PTHR43283">
    <property type="entry name" value="BETA-LACTAMASE-RELATED"/>
    <property type="match status" value="1"/>
</dbReference>
<evidence type="ECO:0000259" key="1">
    <source>
        <dbReference type="Pfam" id="PF00144"/>
    </source>
</evidence>
<dbReference type="InterPro" id="IPR012338">
    <property type="entry name" value="Beta-lactam/transpept-like"/>
</dbReference>
<dbReference type="SUPFAM" id="SSF56601">
    <property type="entry name" value="beta-lactamase/transpeptidase-like"/>
    <property type="match status" value="1"/>
</dbReference>
<evidence type="ECO:0000313" key="3">
    <source>
        <dbReference type="Proteomes" id="UP000589292"/>
    </source>
</evidence>
<keyword evidence="3" id="KW-1185">Reference proteome</keyword>
<comment type="caution">
    <text evidence="2">The sequence shown here is derived from an EMBL/GenBank/DDBJ whole genome shotgun (WGS) entry which is preliminary data.</text>
</comment>
<gene>
    <name evidence="2" type="ORF">FG486_08250</name>
</gene>
<dbReference type="InterPro" id="IPR001466">
    <property type="entry name" value="Beta-lactam-related"/>
</dbReference>
<dbReference type="AlphaFoldDB" id="A0A7V8RDC3"/>
<proteinExistence type="predicted"/>
<name>A0A7V8RDC3_9SPHN</name>
<organism evidence="2 3">
    <name type="scientific">Sphingomonas ursincola</name>
    <dbReference type="NCBI Taxonomy" id="56361"/>
    <lineage>
        <taxon>Bacteria</taxon>
        <taxon>Pseudomonadati</taxon>
        <taxon>Pseudomonadota</taxon>
        <taxon>Alphaproteobacteria</taxon>
        <taxon>Sphingomonadales</taxon>
        <taxon>Sphingomonadaceae</taxon>
        <taxon>Sphingomonas</taxon>
    </lineage>
</organism>
<dbReference type="Proteomes" id="UP000589292">
    <property type="component" value="Unassembled WGS sequence"/>
</dbReference>
<dbReference type="InterPro" id="IPR050789">
    <property type="entry name" value="Diverse_Enzym_Activities"/>
</dbReference>
<dbReference type="Gene3D" id="3.40.710.10">
    <property type="entry name" value="DD-peptidase/beta-lactamase superfamily"/>
    <property type="match status" value="1"/>
</dbReference>
<dbReference type="EMBL" id="VDES01000002">
    <property type="protein sequence ID" value="MBA1374328.1"/>
    <property type="molecule type" value="Genomic_DNA"/>
</dbReference>
<accession>A0A7V8RDC3</accession>
<dbReference type="Pfam" id="PF00144">
    <property type="entry name" value="Beta-lactamase"/>
    <property type="match status" value="1"/>
</dbReference>
<evidence type="ECO:0000313" key="2">
    <source>
        <dbReference type="EMBL" id="MBA1374328.1"/>
    </source>
</evidence>
<reference evidence="2 3" key="1">
    <citation type="journal article" date="1994" name="Int. J. Syst. Bacteriol.">
        <title>Phylogenetic positions of novel aerobic, bacteriochlorophyll a-containing bacteria and description of Roseococcus thiosulfatophilus gen. nov., sp. nov., Erythromicrobium ramosum gen. nov., sp. nov., and Erythrobacter litoralis sp. nov.</title>
        <authorList>
            <person name="Yurkov V."/>
            <person name="Stackebrandt E."/>
            <person name="Holmes A."/>
            <person name="Fuerst J.A."/>
            <person name="Hugenholtz P."/>
            <person name="Golecki J."/>
            <person name="Gad'on N."/>
            <person name="Gorlenko V.M."/>
            <person name="Kompantseva E.I."/>
            <person name="Drews G."/>
        </authorList>
    </citation>
    <scope>NUCLEOTIDE SEQUENCE [LARGE SCALE GENOMIC DNA]</scope>
    <source>
        <strain evidence="2 3">KR-99</strain>
    </source>
</reference>
<protein>
    <submittedName>
        <fullName evidence="2">Beta-lactamase family protein</fullName>
    </submittedName>
</protein>
<sequence>MQGLIFRAMFLLPSPPRTRGSRFLKQLWRKSGIPAFAGMTVLAVMVVAALSVPATAQTDENVRIALKFTADRLDRGKVTGLAHRPSMREATLDDPVRIASISKLAVGVAVMRLVDKAVLDLDRDVSLYLGWRVVHPGFPAQKITLRLLLSHQSGLKDDAGYFIPLDASLADLLAKPEAWDATHAPGAYFRYANVNFPVIAAVMEAASGKRFDRIMAEEVFDPLAIPACYNWSGCKPGAAKTAITLYNPDGTIARDDWIGAPDQCAYVPTSDGRCDIELYAPGRNGSAFSPQGGMRISAGGLARLGQMLLNGGDGLLTPESFAELTRAQWRFDGSNGDDDRGYFQAFGLGVQRIEKPDGSVWIGHPGEAYGLRAGLWVNRASGEGVVRISTGNAEDYPIGHCLDTCP</sequence>
<feature type="domain" description="Beta-lactamase-related" evidence="1">
    <location>
        <begin position="74"/>
        <end position="393"/>
    </location>
</feature>